<evidence type="ECO:0000259" key="1">
    <source>
        <dbReference type="Pfam" id="PF01408"/>
    </source>
</evidence>
<sequence length="325" mass="35285">MSVAVGVIGAGVMGSEHARILREDINGANLVAVCDADEKRARAVVGQGEVFSDASALIHSDRVDAVLIAAPDAMHGDLVLKCIEAGKPVLCEKPLAATAAGAFRVVEAEVKAGKRFVQVGYMRRFDPPYEEMKRLLSDGHIGKPHLLHNIHRNAVAPDWFNGPMSVTNAFVHEIDVCRWLLGSEPVLADVRSIAGGDPLMITIETDKGEIVSTEVFMNCQYGYHVHAQLVGSKATVETVRPVLTRRNAEEQSITSYPINWIDRFREAYARQIKGWINMIATGAPNTGANAWDGYVTTKMAGDIVSAMNANKMAHLDVEARPAIYA</sequence>
<protein>
    <submittedName>
        <fullName evidence="3">Gfo/Idh/MocA family oxidoreductase</fullName>
    </submittedName>
</protein>
<dbReference type="InterPro" id="IPR000683">
    <property type="entry name" value="Gfo/Idh/MocA-like_OxRdtase_N"/>
</dbReference>
<dbReference type="GeneID" id="97309337"/>
<dbReference type="GO" id="GO:0000166">
    <property type="term" value="F:nucleotide binding"/>
    <property type="evidence" value="ECO:0007669"/>
    <property type="project" value="InterPro"/>
</dbReference>
<dbReference type="InterPro" id="IPR050424">
    <property type="entry name" value="Gfo-Idh-MocA_inositol_DH"/>
</dbReference>
<dbReference type="PANTHER" id="PTHR43593:SF1">
    <property type="entry name" value="INOSITOL 2-DEHYDROGENASE"/>
    <property type="match status" value="1"/>
</dbReference>
<organism evidence="3 4">
    <name type="scientific">Paraburkholderia dipogonis</name>
    <dbReference type="NCBI Taxonomy" id="1211383"/>
    <lineage>
        <taxon>Bacteria</taxon>
        <taxon>Pseudomonadati</taxon>
        <taxon>Pseudomonadota</taxon>
        <taxon>Betaproteobacteria</taxon>
        <taxon>Burkholderiales</taxon>
        <taxon>Burkholderiaceae</taxon>
        <taxon>Paraburkholderia</taxon>
    </lineage>
</organism>
<proteinExistence type="predicted"/>
<gene>
    <name evidence="3" type="ORF">E2553_38505</name>
</gene>
<comment type="caution">
    <text evidence="3">The sequence shown here is derived from an EMBL/GenBank/DDBJ whole genome shotgun (WGS) entry which is preliminary data.</text>
</comment>
<dbReference type="InterPro" id="IPR036291">
    <property type="entry name" value="NAD(P)-bd_dom_sf"/>
</dbReference>
<dbReference type="EMBL" id="SNVI01000005">
    <property type="protein sequence ID" value="TFE37381.1"/>
    <property type="molecule type" value="Genomic_DNA"/>
</dbReference>
<dbReference type="Pfam" id="PF22725">
    <property type="entry name" value="GFO_IDH_MocA_C3"/>
    <property type="match status" value="1"/>
</dbReference>
<dbReference type="Pfam" id="PF01408">
    <property type="entry name" value="GFO_IDH_MocA"/>
    <property type="match status" value="1"/>
</dbReference>
<reference evidence="3 4" key="1">
    <citation type="submission" date="2019-03" db="EMBL/GenBank/DDBJ databases">
        <title>Complete Genome Sequence of Paraburkholderia dipogonis ICMP 19430T, a Nitrogen-fixing Symbiont of the South African Invasive Legume Dipogon lignosus in New Zealand.</title>
        <authorList>
            <person name="De Meyer S.E."/>
        </authorList>
    </citation>
    <scope>NUCLEOTIDE SEQUENCE [LARGE SCALE GENOMIC DNA]</scope>
    <source>
        <strain evidence="3 4">ICMP 19430</strain>
    </source>
</reference>
<dbReference type="Gene3D" id="3.30.360.10">
    <property type="entry name" value="Dihydrodipicolinate Reductase, domain 2"/>
    <property type="match status" value="1"/>
</dbReference>
<evidence type="ECO:0000313" key="4">
    <source>
        <dbReference type="Proteomes" id="UP000297385"/>
    </source>
</evidence>
<evidence type="ECO:0000259" key="2">
    <source>
        <dbReference type="Pfam" id="PF22725"/>
    </source>
</evidence>
<dbReference type="PANTHER" id="PTHR43593">
    <property type="match status" value="1"/>
</dbReference>
<dbReference type="AlphaFoldDB" id="A0A4Y8MIW9"/>
<dbReference type="SUPFAM" id="SSF51735">
    <property type="entry name" value="NAD(P)-binding Rossmann-fold domains"/>
    <property type="match status" value="1"/>
</dbReference>
<name>A0A4Y8MIW9_9BURK</name>
<dbReference type="RefSeq" id="WP_134465910.1">
    <property type="nucleotide sequence ID" value="NZ_JBHMFL010000022.1"/>
</dbReference>
<feature type="domain" description="GFO/IDH/MocA-like oxidoreductase" evidence="2">
    <location>
        <begin position="129"/>
        <end position="237"/>
    </location>
</feature>
<dbReference type="SUPFAM" id="SSF55347">
    <property type="entry name" value="Glyceraldehyde-3-phosphate dehydrogenase-like, C-terminal domain"/>
    <property type="match status" value="1"/>
</dbReference>
<dbReference type="InterPro" id="IPR055170">
    <property type="entry name" value="GFO_IDH_MocA-like_dom"/>
</dbReference>
<dbReference type="Gene3D" id="3.40.50.720">
    <property type="entry name" value="NAD(P)-binding Rossmann-like Domain"/>
    <property type="match status" value="1"/>
</dbReference>
<accession>A0A4Y8MIW9</accession>
<evidence type="ECO:0000313" key="3">
    <source>
        <dbReference type="EMBL" id="TFE37381.1"/>
    </source>
</evidence>
<dbReference type="Proteomes" id="UP000297385">
    <property type="component" value="Unassembled WGS sequence"/>
</dbReference>
<feature type="domain" description="Gfo/Idh/MocA-like oxidoreductase N-terminal" evidence="1">
    <location>
        <begin position="4"/>
        <end position="121"/>
    </location>
</feature>